<keyword evidence="2" id="KW-1185">Reference proteome</keyword>
<evidence type="ECO:0000313" key="2">
    <source>
        <dbReference type="Proteomes" id="UP000310158"/>
    </source>
</evidence>
<organism evidence="1 2">
    <name type="scientific">Bondarzewia mesenterica</name>
    <dbReference type="NCBI Taxonomy" id="1095465"/>
    <lineage>
        <taxon>Eukaryota</taxon>
        <taxon>Fungi</taxon>
        <taxon>Dikarya</taxon>
        <taxon>Basidiomycota</taxon>
        <taxon>Agaricomycotina</taxon>
        <taxon>Agaricomycetes</taxon>
        <taxon>Russulales</taxon>
        <taxon>Bondarzewiaceae</taxon>
        <taxon>Bondarzewia</taxon>
    </lineage>
</organism>
<dbReference type="EMBL" id="SGPL01000149">
    <property type="protein sequence ID" value="THH16623.1"/>
    <property type="molecule type" value="Genomic_DNA"/>
</dbReference>
<evidence type="ECO:0000313" key="1">
    <source>
        <dbReference type="EMBL" id="THH16623.1"/>
    </source>
</evidence>
<dbReference type="Proteomes" id="UP000310158">
    <property type="component" value="Unassembled WGS sequence"/>
</dbReference>
<name>A0A4V3XF96_9AGAM</name>
<proteinExistence type="predicted"/>
<protein>
    <submittedName>
        <fullName evidence="1">Uncharacterized protein</fullName>
    </submittedName>
</protein>
<gene>
    <name evidence="1" type="ORF">EW146_g4045</name>
</gene>
<comment type="caution">
    <text evidence="1">The sequence shown here is derived from an EMBL/GenBank/DDBJ whole genome shotgun (WGS) entry which is preliminary data.</text>
</comment>
<sequence>MSSSLLSNLTEMDANAAPATDVIKYLIAESIAPDVCAFRRNTQVSYRLVDRARDIFNRINTLIRSVDEEDNWDNYDKFTAAIDPLEECVFLSFLAGGFTESLFVFSSISPRRRLFSLTALAEDESSQYLSDSTSLDACITSVSKWESNRAGLRTALRDLFSHSAFIPPSSEVWHVHVANRPENIMYASLVQVDVVRFAVSFISWLGFWQSLTRSLQLM</sequence>
<dbReference type="AlphaFoldDB" id="A0A4V3XF96"/>
<accession>A0A4V3XF96</accession>
<dbReference type="OrthoDB" id="2953592at2759"/>
<reference evidence="1 2" key="1">
    <citation type="submission" date="2019-02" db="EMBL/GenBank/DDBJ databases">
        <title>Genome sequencing of the rare red list fungi Bondarzewia mesenterica.</title>
        <authorList>
            <person name="Buettner E."/>
            <person name="Kellner H."/>
        </authorList>
    </citation>
    <scope>NUCLEOTIDE SEQUENCE [LARGE SCALE GENOMIC DNA]</scope>
    <source>
        <strain evidence="1 2">DSM 108281</strain>
    </source>
</reference>